<dbReference type="EMBL" id="CAJNDS010002685">
    <property type="protein sequence ID" value="CAE7564668.1"/>
    <property type="molecule type" value="Genomic_DNA"/>
</dbReference>
<name>A0A812UCY2_9DINO</name>
<dbReference type="InterPro" id="IPR045867">
    <property type="entry name" value="DNA-dir_RpoC_beta_prime"/>
</dbReference>
<dbReference type="InterPro" id="IPR007081">
    <property type="entry name" value="RNA_pol_Rpb1_5"/>
</dbReference>
<keyword evidence="6" id="KW-0804">Transcription</keyword>
<keyword evidence="3" id="KW-0240">DNA-directed RNA polymerase</keyword>
<dbReference type="GO" id="GO:0003899">
    <property type="term" value="F:DNA-directed RNA polymerase activity"/>
    <property type="evidence" value="ECO:0007669"/>
    <property type="project" value="UniProtKB-EC"/>
</dbReference>
<feature type="domain" description="RNA polymerase Rpb1" evidence="8">
    <location>
        <begin position="1"/>
        <end position="55"/>
    </location>
</feature>
<dbReference type="SUPFAM" id="SSF64484">
    <property type="entry name" value="beta and beta-prime subunits of DNA dependent RNA-polymerase"/>
    <property type="match status" value="1"/>
</dbReference>
<evidence type="ECO:0000256" key="1">
    <source>
        <dbReference type="ARBA" id="ARBA00006460"/>
    </source>
</evidence>
<dbReference type="Pfam" id="PF04998">
    <property type="entry name" value="RNA_pol_Rpb1_5"/>
    <property type="match status" value="1"/>
</dbReference>
<keyword evidence="4" id="KW-0808">Transferase</keyword>
<evidence type="ECO:0000256" key="3">
    <source>
        <dbReference type="ARBA" id="ARBA00022478"/>
    </source>
</evidence>
<dbReference type="EC" id="2.7.7.6" evidence="2"/>
<dbReference type="OrthoDB" id="270392at2759"/>
<dbReference type="Gene3D" id="6.10.250.2940">
    <property type="match status" value="1"/>
</dbReference>
<dbReference type="AlphaFoldDB" id="A0A812UCY2"/>
<reference evidence="9" key="1">
    <citation type="submission" date="2021-02" db="EMBL/GenBank/DDBJ databases">
        <authorList>
            <person name="Dougan E. K."/>
            <person name="Rhodes N."/>
            <person name="Thang M."/>
            <person name="Chan C."/>
        </authorList>
    </citation>
    <scope>NUCLEOTIDE SEQUENCE</scope>
</reference>
<organism evidence="9 10">
    <name type="scientific">Symbiodinium natans</name>
    <dbReference type="NCBI Taxonomy" id="878477"/>
    <lineage>
        <taxon>Eukaryota</taxon>
        <taxon>Sar</taxon>
        <taxon>Alveolata</taxon>
        <taxon>Dinophyceae</taxon>
        <taxon>Suessiales</taxon>
        <taxon>Symbiodiniaceae</taxon>
        <taxon>Symbiodinium</taxon>
    </lineage>
</organism>
<comment type="similarity">
    <text evidence="1">Belongs to the RNA polymerase beta' chain family.</text>
</comment>
<accession>A0A812UCY2</accession>
<evidence type="ECO:0000256" key="2">
    <source>
        <dbReference type="ARBA" id="ARBA00012418"/>
    </source>
</evidence>
<evidence type="ECO:0000256" key="4">
    <source>
        <dbReference type="ARBA" id="ARBA00022679"/>
    </source>
</evidence>
<dbReference type="PANTHER" id="PTHR19376:SF11">
    <property type="entry name" value="DNA-DIRECTED RNA POLYMERASE I SUBUNIT RPA1"/>
    <property type="match status" value="1"/>
</dbReference>
<evidence type="ECO:0000313" key="10">
    <source>
        <dbReference type="Proteomes" id="UP000604046"/>
    </source>
</evidence>
<feature type="domain" description="RNA polymerase Rpb1" evidence="7">
    <location>
        <begin position="62"/>
        <end position="127"/>
    </location>
</feature>
<dbReference type="Gene3D" id="1.10.132.30">
    <property type="match status" value="1"/>
</dbReference>
<dbReference type="GO" id="GO:0003677">
    <property type="term" value="F:DNA binding"/>
    <property type="evidence" value="ECO:0007669"/>
    <property type="project" value="InterPro"/>
</dbReference>
<dbReference type="GO" id="GO:0005736">
    <property type="term" value="C:RNA polymerase I complex"/>
    <property type="evidence" value="ECO:0007669"/>
    <property type="project" value="TreeGrafter"/>
</dbReference>
<evidence type="ECO:0000259" key="7">
    <source>
        <dbReference type="Pfam" id="PF04998"/>
    </source>
</evidence>
<sequence length="131" mass="14649">MVQTGAKGSKVNQSQVSCCLGQQELEGRLPPLMSTQRSLPCFAVRDLSNRTRGYIADRFLTGIRPQEFFFHCMAGREGLVDTAVKTSRSGYLQRCLVKHLEALKVSYDHTVRDSDGSVLQFLYGEDCRQVG</sequence>
<dbReference type="Gene3D" id="6.20.50.80">
    <property type="match status" value="1"/>
</dbReference>
<keyword evidence="10" id="KW-1185">Reference proteome</keyword>
<keyword evidence="5" id="KW-0548">Nucleotidyltransferase</keyword>
<gene>
    <name evidence="9" type="primary">Polr1a</name>
    <name evidence="9" type="ORF">SNAT2548_LOCUS31960</name>
</gene>
<evidence type="ECO:0000313" key="9">
    <source>
        <dbReference type="EMBL" id="CAE7564668.1"/>
    </source>
</evidence>
<dbReference type="InterPro" id="IPR038120">
    <property type="entry name" value="Rpb1_funnel_sf"/>
</dbReference>
<proteinExistence type="inferred from homology"/>
<comment type="caution">
    <text evidence="9">The sequence shown here is derived from an EMBL/GenBank/DDBJ whole genome shotgun (WGS) entry which is preliminary data.</text>
</comment>
<dbReference type="GO" id="GO:0006351">
    <property type="term" value="P:DNA-templated transcription"/>
    <property type="evidence" value="ECO:0007669"/>
    <property type="project" value="InterPro"/>
</dbReference>
<dbReference type="Proteomes" id="UP000604046">
    <property type="component" value="Unassembled WGS sequence"/>
</dbReference>
<evidence type="ECO:0000259" key="8">
    <source>
        <dbReference type="Pfam" id="PF05000"/>
    </source>
</evidence>
<dbReference type="PANTHER" id="PTHR19376">
    <property type="entry name" value="DNA-DIRECTED RNA POLYMERASE"/>
    <property type="match status" value="1"/>
</dbReference>
<dbReference type="Pfam" id="PF05000">
    <property type="entry name" value="RNA_pol_Rpb1_4"/>
    <property type="match status" value="1"/>
</dbReference>
<evidence type="ECO:0000256" key="6">
    <source>
        <dbReference type="ARBA" id="ARBA00023163"/>
    </source>
</evidence>
<evidence type="ECO:0000256" key="5">
    <source>
        <dbReference type="ARBA" id="ARBA00022695"/>
    </source>
</evidence>
<dbReference type="InterPro" id="IPR007083">
    <property type="entry name" value="RNA_pol_Rpb1_4"/>
</dbReference>
<protein>
    <recommendedName>
        <fullName evidence="2">DNA-directed RNA polymerase</fullName>
        <ecNumber evidence="2">2.7.7.6</ecNumber>
    </recommendedName>
</protein>